<evidence type="ECO:0000256" key="2">
    <source>
        <dbReference type="ARBA" id="ARBA00022618"/>
    </source>
</evidence>
<evidence type="ECO:0000256" key="1">
    <source>
        <dbReference type="ARBA" id="ARBA00016067"/>
    </source>
</evidence>
<keyword evidence="2" id="KW-0132">Cell division</keyword>
<accession>A0AAV0UMY1</accession>
<feature type="domain" description="Anaphase-promoting complex subunit 4-like WD40" evidence="7">
    <location>
        <begin position="23"/>
        <end position="112"/>
    </location>
</feature>
<dbReference type="InterPro" id="IPR015943">
    <property type="entry name" value="WD40/YVTN_repeat-like_dom_sf"/>
</dbReference>
<dbReference type="SUPFAM" id="SSF50978">
    <property type="entry name" value="WD40 repeat-like"/>
    <property type="match status" value="1"/>
</dbReference>
<evidence type="ECO:0000256" key="3">
    <source>
        <dbReference type="ARBA" id="ARBA00022776"/>
    </source>
</evidence>
<dbReference type="Pfam" id="PF12894">
    <property type="entry name" value="ANAPC4_WD40"/>
    <property type="match status" value="1"/>
</dbReference>
<feature type="domain" description="Anaphase-promoting complex subunit 4 long" evidence="8">
    <location>
        <begin position="269"/>
        <end position="464"/>
    </location>
</feature>
<gene>
    <name evidence="9" type="ORF">PFR002_LOCUS8284</name>
</gene>
<dbReference type="AlphaFoldDB" id="A0AAV0UMY1"/>
<evidence type="ECO:0000256" key="5">
    <source>
        <dbReference type="ARBA" id="ARBA00023306"/>
    </source>
</evidence>
<dbReference type="InterPro" id="IPR036322">
    <property type="entry name" value="WD40_repeat_dom_sf"/>
</dbReference>
<keyword evidence="4" id="KW-0833">Ubl conjugation pathway</keyword>
<dbReference type="InterPro" id="IPR024789">
    <property type="entry name" value="APC4"/>
</dbReference>
<evidence type="ECO:0000256" key="4">
    <source>
        <dbReference type="ARBA" id="ARBA00022786"/>
    </source>
</evidence>
<dbReference type="GO" id="GO:0034399">
    <property type="term" value="C:nuclear periphery"/>
    <property type="evidence" value="ECO:0007669"/>
    <property type="project" value="TreeGrafter"/>
</dbReference>
<dbReference type="InterPro" id="IPR024790">
    <property type="entry name" value="APC4_long_dom"/>
</dbReference>
<organism evidence="9 10">
    <name type="scientific">Peronospora farinosa</name>
    <dbReference type="NCBI Taxonomy" id="134698"/>
    <lineage>
        <taxon>Eukaryota</taxon>
        <taxon>Sar</taxon>
        <taxon>Stramenopiles</taxon>
        <taxon>Oomycota</taxon>
        <taxon>Peronosporomycetes</taxon>
        <taxon>Peronosporales</taxon>
        <taxon>Peronosporaceae</taxon>
        <taxon>Peronospora</taxon>
    </lineage>
</organism>
<evidence type="ECO:0000313" key="9">
    <source>
        <dbReference type="EMBL" id="CAI5737145.1"/>
    </source>
</evidence>
<keyword evidence="3" id="KW-0498">Mitosis</keyword>
<protein>
    <recommendedName>
        <fullName evidence="1">Anaphase-promoting complex subunit 4</fullName>
    </recommendedName>
</protein>
<proteinExistence type="predicted"/>
<dbReference type="Pfam" id="PF12896">
    <property type="entry name" value="ANAPC4"/>
    <property type="match status" value="1"/>
</dbReference>
<sequence length="840" mass="94127">MPPKRPFVALQDRFVSSRAVVCCPTMDLIAVLTLDHHLVVHRTTSWQKLLHIKPSDVSFKMMTLVWRPDGLQLAVGCDDGDVVIFEIESGISLPDRRNSFRHEHCITAMHWAQITKAGASHETQGADKRHHRKVPGAFGDVWSSRDAISQSKIQFKGRASRFLAVNGETARHDTLLVTADERGFIALWWMGRVLLTRIDVRKHFGEEEFRILDSVGHQQGDTGGFRVEQVNFATDVSLFFVLLVFFRGGSVQVDNTIDGEVESKLYRILALDMTAIQHIHEDVALVASTVDCVHTLLHQITTYGRQMSTEWKNATRIFELKMGLIGPLYEKYACEDLPQEDMLSVLVTGITPPALAQYFAQDIQEMSVHRMQKALFSGCDSLRTLAEGKLKHALVNVLFLFSELSGHAKWNTQNYATTLGITVGALDDLVQATQDALIDVEALILAIHETLQDFALFFQWLIERIRIHTNSNQLRGETRSTAIGGRDCGNPSSSKSLLNLRRLCDFLQRAAEAAQRFRQQQPNQSVYKVETTFGNLVSLQLSARPIPQKGRVGAGFFTLIQCIQDQWSAMLDAVAKTLAQTTRREKSGCFTIGSTSNAVEECHIHFRQPFIKPRPEEIAKNEDQSDDDESDDETIDWNSLKHYGHKREDQAYCSTIMVGFRLQSGVLLLLRALQRVDLLQLRHKSPSRLIWDTAVINFSCRPPAGAVICRTFDFYGDGSPDKPERLAFVLDRAADGQVHQEWLYLQPYDNVEFTHANSSVSFETIIAQSVTHTFTLDDARGRAVASSSAPSHSGKTATSVISAASRGVLCVIFLPNRLAVFDAEDCEDDDSEYDDSVSDN</sequence>
<feature type="region of interest" description="Disordered" evidence="6">
    <location>
        <begin position="615"/>
        <end position="635"/>
    </location>
</feature>
<dbReference type="GO" id="GO:0031145">
    <property type="term" value="P:anaphase-promoting complex-dependent catabolic process"/>
    <property type="evidence" value="ECO:0007669"/>
    <property type="project" value="InterPro"/>
</dbReference>
<evidence type="ECO:0000259" key="7">
    <source>
        <dbReference type="Pfam" id="PF12894"/>
    </source>
</evidence>
<name>A0AAV0UMY1_9STRA</name>
<comment type="caution">
    <text evidence="9">The sequence shown here is derived from an EMBL/GenBank/DDBJ whole genome shotgun (WGS) entry which is preliminary data.</text>
</comment>
<dbReference type="GO" id="GO:0051301">
    <property type="term" value="P:cell division"/>
    <property type="evidence" value="ECO:0007669"/>
    <property type="project" value="UniProtKB-KW"/>
</dbReference>
<evidence type="ECO:0000256" key="6">
    <source>
        <dbReference type="SAM" id="MobiDB-lite"/>
    </source>
</evidence>
<evidence type="ECO:0000259" key="8">
    <source>
        <dbReference type="Pfam" id="PF12896"/>
    </source>
</evidence>
<reference evidence="9" key="1">
    <citation type="submission" date="2022-12" db="EMBL/GenBank/DDBJ databases">
        <authorList>
            <person name="Webb A."/>
        </authorList>
    </citation>
    <scope>NUCLEOTIDE SEQUENCE</scope>
    <source>
        <strain evidence="9">Pf2</strain>
    </source>
</reference>
<dbReference type="Gene3D" id="2.130.10.10">
    <property type="entry name" value="YVTN repeat-like/Quinoprotein amine dehydrogenase"/>
    <property type="match status" value="1"/>
</dbReference>
<feature type="compositionally biased region" description="Acidic residues" evidence="6">
    <location>
        <begin position="624"/>
        <end position="635"/>
    </location>
</feature>
<dbReference type="GO" id="GO:0070979">
    <property type="term" value="P:protein K11-linked ubiquitination"/>
    <property type="evidence" value="ECO:0007669"/>
    <property type="project" value="TreeGrafter"/>
</dbReference>
<dbReference type="Proteomes" id="UP001159659">
    <property type="component" value="Unassembled WGS sequence"/>
</dbReference>
<keyword evidence="5" id="KW-0131">Cell cycle</keyword>
<dbReference type="PANTHER" id="PTHR13260:SF0">
    <property type="entry name" value="ANAPHASE-PROMOTING COMPLEX SUBUNIT 4"/>
    <property type="match status" value="1"/>
</dbReference>
<dbReference type="PANTHER" id="PTHR13260">
    <property type="entry name" value="ANAPHASE PROMOTING COMPLEX SUBUNIT 4 APC4"/>
    <property type="match status" value="1"/>
</dbReference>
<dbReference type="EMBL" id="CANTFK010000983">
    <property type="protein sequence ID" value="CAI5737145.1"/>
    <property type="molecule type" value="Genomic_DNA"/>
</dbReference>
<dbReference type="InterPro" id="IPR024977">
    <property type="entry name" value="Apc4-like_WD40_dom"/>
</dbReference>
<dbReference type="GO" id="GO:0005680">
    <property type="term" value="C:anaphase-promoting complex"/>
    <property type="evidence" value="ECO:0007669"/>
    <property type="project" value="InterPro"/>
</dbReference>
<evidence type="ECO:0000313" key="10">
    <source>
        <dbReference type="Proteomes" id="UP001159659"/>
    </source>
</evidence>